<dbReference type="CDD" id="cd13957">
    <property type="entry name" value="PT_UbiA_Cox10"/>
    <property type="match status" value="1"/>
</dbReference>
<comment type="miscellaneous">
    <text evidence="14">Carbon 2 of the heme B porphyrin ring is defined according to the Fischer nomenclature.</text>
</comment>
<evidence type="ECO:0000256" key="3">
    <source>
        <dbReference type="ARBA" id="ARBA00012292"/>
    </source>
</evidence>
<comment type="function">
    <text evidence="14">Converts heme B (protoheme IX) to heme O by substitution of the vinyl group on carbon 2 of heme B porphyrin ring with a hydroxyethyl farnesyl side group.</text>
</comment>
<evidence type="ECO:0000256" key="4">
    <source>
        <dbReference type="ARBA" id="ARBA00022475"/>
    </source>
</evidence>
<keyword evidence="9 14" id="KW-0472">Membrane</keyword>
<organism evidence="16 17">
    <name type="scientific">Brucella intermedia LMG 3301</name>
    <dbReference type="NCBI Taxonomy" id="641118"/>
    <lineage>
        <taxon>Bacteria</taxon>
        <taxon>Pseudomonadati</taxon>
        <taxon>Pseudomonadota</taxon>
        <taxon>Alphaproteobacteria</taxon>
        <taxon>Hyphomicrobiales</taxon>
        <taxon>Brucellaceae</taxon>
        <taxon>Brucella/Ochrobactrum group</taxon>
        <taxon>Brucella</taxon>
    </lineage>
</organism>
<proteinExistence type="inferred from homology"/>
<feature type="transmembrane region" description="Helical" evidence="14">
    <location>
        <begin position="338"/>
        <end position="355"/>
    </location>
</feature>
<feature type="transmembrane region" description="Helical" evidence="14">
    <location>
        <begin position="294"/>
        <end position="317"/>
    </location>
</feature>
<keyword evidence="16" id="KW-0378">Hydrolase</keyword>
<evidence type="ECO:0000256" key="10">
    <source>
        <dbReference type="ARBA" id="ARBA00030253"/>
    </source>
</evidence>
<dbReference type="HOGENOM" id="CLU_029631_0_2_5"/>
<evidence type="ECO:0000256" key="14">
    <source>
        <dbReference type="HAMAP-Rule" id="MF_00154"/>
    </source>
</evidence>
<keyword evidence="7 14" id="KW-1133">Transmembrane helix</keyword>
<dbReference type="InterPro" id="IPR000537">
    <property type="entry name" value="UbiA_prenyltransferase"/>
</dbReference>
<keyword evidence="5 14" id="KW-0808">Transferase</keyword>
<comment type="caution">
    <text evidence="16">The sequence shown here is derived from an EMBL/GenBank/DDBJ whole genome shotgun (WGS) entry which is preliminary data.</text>
</comment>
<dbReference type="EC" id="2.5.1.141" evidence="3 14"/>
<dbReference type="PANTHER" id="PTHR43448:SF7">
    <property type="entry name" value="4-HYDROXYBENZOATE SOLANESYLTRANSFERASE"/>
    <property type="match status" value="1"/>
</dbReference>
<keyword evidence="8 14" id="KW-0350">Heme biosynthesis</keyword>
<evidence type="ECO:0000256" key="9">
    <source>
        <dbReference type="ARBA" id="ARBA00023136"/>
    </source>
</evidence>
<dbReference type="Gene3D" id="1.10.357.140">
    <property type="entry name" value="UbiA prenyltransferase"/>
    <property type="match status" value="1"/>
</dbReference>
<evidence type="ECO:0000313" key="16">
    <source>
        <dbReference type="EMBL" id="EEQ95173.1"/>
    </source>
</evidence>
<feature type="transmembrane region" description="Helical" evidence="14">
    <location>
        <begin position="264"/>
        <end position="282"/>
    </location>
</feature>
<evidence type="ECO:0000256" key="5">
    <source>
        <dbReference type="ARBA" id="ARBA00022679"/>
    </source>
</evidence>
<feature type="transmembrane region" description="Helical" evidence="14">
    <location>
        <begin position="361"/>
        <end position="381"/>
    </location>
</feature>
<protein>
    <recommendedName>
        <fullName evidence="11 14">Protoheme IX farnesyltransferase</fullName>
        <ecNumber evidence="3 14">2.5.1.141</ecNumber>
    </recommendedName>
    <alternativeName>
        <fullName evidence="12 14">Heme B farnesyltransferase</fullName>
    </alternativeName>
    <alternativeName>
        <fullName evidence="10 14">Heme O synthase</fullName>
    </alternativeName>
</protein>
<comment type="pathway">
    <text evidence="2 14">Porphyrin-containing compound metabolism; heme O biosynthesis; heme O from protoheme: step 1/1.</text>
</comment>
<evidence type="ECO:0000256" key="2">
    <source>
        <dbReference type="ARBA" id="ARBA00004919"/>
    </source>
</evidence>
<dbReference type="InterPro" id="IPR030470">
    <property type="entry name" value="UbiA_prenylTrfase_CS"/>
</dbReference>
<dbReference type="AlphaFoldDB" id="C4WJE4"/>
<dbReference type="Pfam" id="PF01040">
    <property type="entry name" value="UbiA"/>
    <property type="match status" value="1"/>
</dbReference>
<name>C4WJE4_9HYPH</name>
<comment type="subcellular location">
    <subcellularLocation>
        <location evidence="1 14">Cell membrane</location>
        <topology evidence="1 14">Multi-pass membrane protein</topology>
    </subcellularLocation>
</comment>
<dbReference type="PANTHER" id="PTHR43448">
    <property type="entry name" value="PROTOHEME IX FARNESYLTRANSFERASE, MITOCHONDRIAL"/>
    <property type="match status" value="1"/>
</dbReference>
<dbReference type="PROSITE" id="PS00943">
    <property type="entry name" value="UBIA"/>
    <property type="match status" value="1"/>
</dbReference>
<evidence type="ECO:0000256" key="7">
    <source>
        <dbReference type="ARBA" id="ARBA00022989"/>
    </source>
</evidence>
<feature type="transmembrane region" description="Helical" evidence="14">
    <location>
        <begin position="210"/>
        <end position="230"/>
    </location>
</feature>
<reference evidence="16 17" key="1">
    <citation type="submission" date="2009-05" db="EMBL/GenBank/DDBJ databases">
        <authorList>
            <person name="Setubal J.C."/>
            <person name="Boyle S."/>
            <person name="Crasta O.R."/>
            <person name="Gillespie J.J."/>
            <person name="Kenyon R.W."/>
            <person name="Lu J."/>
            <person name="Mane S."/>
            <person name="Nagrani S."/>
            <person name="Shallom J.M."/>
            <person name="Shallom S."/>
            <person name="Shukla M."/>
            <person name="Snyder E.E."/>
            <person name="Sobral B.W."/>
            <person name="Wattam A.R."/>
            <person name="Will R."/>
            <person name="Williams K."/>
            <person name="Yoo H."/>
            <person name="Munk C."/>
            <person name="Tapia R."/>
            <person name="Green L."/>
            <person name="Rogers Y."/>
            <person name="Detter J.C."/>
            <person name="Bruce D."/>
            <person name="Brettin T.S."/>
            <person name="Tsolis R."/>
        </authorList>
    </citation>
    <scope>NUCLEOTIDE SEQUENCE [LARGE SCALE GENOMIC DNA]</scope>
    <source>
        <strain evidence="16 17">LMG 3301</strain>
    </source>
</reference>
<dbReference type="InterPro" id="IPR006369">
    <property type="entry name" value="Protohaem_IX_farnesylTrfase"/>
</dbReference>
<feature type="transmembrane region" description="Helical" evidence="14">
    <location>
        <begin position="236"/>
        <end position="257"/>
    </location>
</feature>
<keyword evidence="4 14" id="KW-1003">Cell membrane</keyword>
<dbReference type="GO" id="GO:0016787">
    <property type="term" value="F:hydrolase activity"/>
    <property type="evidence" value="ECO:0007669"/>
    <property type="project" value="UniProtKB-KW"/>
</dbReference>
<comment type="similarity">
    <text evidence="14">Belongs to the UbiA prenyltransferase family. Protoheme IX farnesyltransferase subfamily.</text>
</comment>
<evidence type="ECO:0000256" key="8">
    <source>
        <dbReference type="ARBA" id="ARBA00023133"/>
    </source>
</evidence>
<keyword evidence="6 14" id="KW-0812">Transmembrane</keyword>
<dbReference type="Proteomes" id="UP000004386">
    <property type="component" value="Unassembled WGS sequence"/>
</dbReference>
<dbReference type="NCBIfam" id="TIGR01473">
    <property type="entry name" value="cyoE_ctaB"/>
    <property type="match status" value="1"/>
</dbReference>
<sequence length="427" mass="46032">MKPVQTHGARAQPRWNGSCRRRLRSTSGNSCRASSNRAMGRSREKTSPFFTKCAMGGRHSVPPVAGSRKNRPSNRAFPAGTEWFPGGHCYDGAVCAVGARVRTGELEVFEVKMSLVEKNAGTDDALALSEATARDYLVLLKPRVMSLVVFTGLVGLVVAPGHMNPVLAAISILCIAVGAGASGALNMWYDADIDAVMKRTRNRPIPAGVIAPNQVLAFGLTLSAFSVITLGLMVNWLAGALLAFTIFFYAVIYTMWLKRSTPQNIVIGGAAGAFPPMIGWAAATGEITWDSLVLFMIIFLWTPPHFWALSLFSSTDYEAARIPMMPNVKGELSTRRQALFYSIIMAPVGVLPWVLGFAGPVYGAVSTLLGLAFLYYAWRLWAAGSQPAMLAAARKLFRFSLLYLSGLFAVLLVETLAVKALAAFGVL</sequence>
<evidence type="ECO:0000256" key="13">
    <source>
        <dbReference type="ARBA" id="ARBA00047690"/>
    </source>
</evidence>
<dbReference type="GO" id="GO:0048034">
    <property type="term" value="P:heme O biosynthetic process"/>
    <property type="evidence" value="ECO:0007669"/>
    <property type="project" value="UniProtKB-UniRule"/>
</dbReference>
<dbReference type="UniPathway" id="UPA00834">
    <property type="reaction ID" value="UER00712"/>
</dbReference>
<feature type="region of interest" description="Disordered" evidence="15">
    <location>
        <begin position="1"/>
        <end position="44"/>
    </location>
</feature>
<dbReference type="GO" id="GO:0008495">
    <property type="term" value="F:protoheme IX farnesyltransferase activity"/>
    <property type="evidence" value="ECO:0007669"/>
    <property type="project" value="UniProtKB-UniRule"/>
</dbReference>
<comment type="catalytic activity">
    <reaction evidence="13 14">
        <text>heme b + (2E,6E)-farnesyl diphosphate + H2O = Fe(II)-heme o + diphosphate</text>
        <dbReference type="Rhea" id="RHEA:28070"/>
        <dbReference type="ChEBI" id="CHEBI:15377"/>
        <dbReference type="ChEBI" id="CHEBI:33019"/>
        <dbReference type="ChEBI" id="CHEBI:60344"/>
        <dbReference type="ChEBI" id="CHEBI:60530"/>
        <dbReference type="ChEBI" id="CHEBI:175763"/>
        <dbReference type="EC" id="2.5.1.141"/>
    </reaction>
</comment>
<evidence type="ECO:0000256" key="11">
    <source>
        <dbReference type="ARBA" id="ARBA00040810"/>
    </source>
</evidence>
<accession>C4WJE4</accession>
<dbReference type="InterPro" id="IPR044878">
    <property type="entry name" value="UbiA_sf"/>
</dbReference>
<evidence type="ECO:0000313" key="17">
    <source>
        <dbReference type="Proteomes" id="UP000004386"/>
    </source>
</evidence>
<evidence type="ECO:0000256" key="6">
    <source>
        <dbReference type="ARBA" id="ARBA00022692"/>
    </source>
</evidence>
<feature type="compositionally biased region" description="Polar residues" evidence="15">
    <location>
        <begin position="25"/>
        <end position="37"/>
    </location>
</feature>
<feature type="transmembrane region" description="Helical" evidence="14">
    <location>
        <begin position="144"/>
        <end position="161"/>
    </location>
</feature>
<gene>
    <name evidence="16" type="primary">cyoE</name>
    <name evidence="14" type="synonym">ctaB</name>
    <name evidence="16" type="ORF">OINT_1000524</name>
</gene>
<dbReference type="HAMAP" id="MF_00154">
    <property type="entry name" value="CyoE_CtaB"/>
    <property type="match status" value="1"/>
</dbReference>
<dbReference type="EMBL" id="ACQA01000001">
    <property type="protein sequence ID" value="EEQ95173.1"/>
    <property type="molecule type" value="Genomic_DNA"/>
</dbReference>
<feature type="transmembrane region" description="Helical" evidence="14">
    <location>
        <begin position="401"/>
        <end position="424"/>
    </location>
</feature>
<evidence type="ECO:0000256" key="1">
    <source>
        <dbReference type="ARBA" id="ARBA00004651"/>
    </source>
</evidence>
<evidence type="ECO:0000256" key="12">
    <source>
        <dbReference type="ARBA" id="ARBA00042475"/>
    </source>
</evidence>
<feature type="transmembrane region" description="Helical" evidence="14">
    <location>
        <begin position="167"/>
        <end position="189"/>
    </location>
</feature>
<dbReference type="GO" id="GO:0005886">
    <property type="term" value="C:plasma membrane"/>
    <property type="evidence" value="ECO:0007669"/>
    <property type="project" value="UniProtKB-SubCell"/>
</dbReference>
<evidence type="ECO:0000256" key="15">
    <source>
        <dbReference type="SAM" id="MobiDB-lite"/>
    </source>
</evidence>
<dbReference type="NCBIfam" id="NF003349">
    <property type="entry name" value="PRK04375.1-2"/>
    <property type="match status" value="1"/>
</dbReference>